<dbReference type="Proteomes" id="UP001066276">
    <property type="component" value="Chromosome 10"/>
</dbReference>
<comment type="caution">
    <text evidence="1">The sequence shown here is derived from an EMBL/GenBank/DDBJ whole genome shotgun (WGS) entry which is preliminary data.</text>
</comment>
<protein>
    <submittedName>
        <fullName evidence="1">Uncharacterized protein</fullName>
    </submittedName>
</protein>
<evidence type="ECO:0000313" key="2">
    <source>
        <dbReference type="Proteomes" id="UP001066276"/>
    </source>
</evidence>
<name>A0AAV7M0I5_PLEWA</name>
<sequence length="131" mass="14751">MLATRETALCADGKAALRIPYSGRDDSVRTSRLHGTCRQGFRLQAEGLQGLWGTGEWADSAPRTTWQYWGSNMARELPLAHLQQHEQEITSADQQTRHTASLTFQENNGFNISNNKKVVDKIAVLCKHLKR</sequence>
<dbReference type="EMBL" id="JANPWB010000014">
    <property type="protein sequence ID" value="KAJ1097305.1"/>
    <property type="molecule type" value="Genomic_DNA"/>
</dbReference>
<organism evidence="1 2">
    <name type="scientific">Pleurodeles waltl</name>
    <name type="common">Iberian ribbed newt</name>
    <dbReference type="NCBI Taxonomy" id="8319"/>
    <lineage>
        <taxon>Eukaryota</taxon>
        <taxon>Metazoa</taxon>
        <taxon>Chordata</taxon>
        <taxon>Craniata</taxon>
        <taxon>Vertebrata</taxon>
        <taxon>Euteleostomi</taxon>
        <taxon>Amphibia</taxon>
        <taxon>Batrachia</taxon>
        <taxon>Caudata</taxon>
        <taxon>Salamandroidea</taxon>
        <taxon>Salamandridae</taxon>
        <taxon>Pleurodelinae</taxon>
        <taxon>Pleurodeles</taxon>
    </lineage>
</organism>
<dbReference type="AlphaFoldDB" id="A0AAV7M0I5"/>
<gene>
    <name evidence="1" type="ORF">NDU88_002430</name>
</gene>
<keyword evidence="2" id="KW-1185">Reference proteome</keyword>
<proteinExistence type="predicted"/>
<evidence type="ECO:0000313" key="1">
    <source>
        <dbReference type="EMBL" id="KAJ1097305.1"/>
    </source>
</evidence>
<reference evidence="1" key="1">
    <citation type="journal article" date="2022" name="bioRxiv">
        <title>Sequencing and chromosome-scale assembly of the giantPleurodeles waltlgenome.</title>
        <authorList>
            <person name="Brown T."/>
            <person name="Elewa A."/>
            <person name="Iarovenko S."/>
            <person name="Subramanian E."/>
            <person name="Araus A.J."/>
            <person name="Petzold A."/>
            <person name="Susuki M."/>
            <person name="Suzuki K.-i.T."/>
            <person name="Hayashi T."/>
            <person name="Toyoda A."/>
            <person name="Oliveira C."/>
            <person name="Osipova E."/>
            <person name="Leigh N.D."/>
            <person name="Simon A."/>
            <person name="Yun M.H."/>
        </authorList>
    </citation>
    <scope>NUCLEOTIDE SEQUENCE</scope>
    <source>
        <strain evidence="1">20211129_DDA</strain>
        <tissue evidence="1">Liver</tissue>
    </source>
</reference>
<accession>A0AAV7M0I5</accession>